<dbReference type="SUPFAM" id="SSF53756">
    <property type="entry name" value="UDP-Glycosyltransferase/glycogen phosphorylase"/>
    <property type="match status" value="1"/>
</dbReference>
<comment type="caution">
    <text evidence="2">The sequence shown here is derived from an EMBL/GenBank/DDBJ whole genome shotgun (WGS) entry which is preliminary data.</text>
</comment>
<dbReference type="InterPro" id="IPR001296">
    <property type="entry name" value="Glyco_trans_1"/>
</dbReference>
<gene>
    <name evidence="2" type="ORF">C4F49_08305</name>
</gene>
<protein>
    <recommendedName>
        <fullName evidence="1">Glycosyl transferase family 1 domain-containing protein</fullName>
    </recommendedName>
</protein>
<dbReference type="Pfam" id="PF00534">
    <property type="entry name" value="Glycos_transf_1"/>
    <property type="match status" value="1"/>
</dbReference>
<dbReference type="AlphaFoldDB" id="A0A928UZ04"/>
<dbReference type="PANTHER" id="PTHR12526:SF630">
    <property type="entry name" value="GLYCOSYLTRANSFERASE"/>
    <property type="match status" value="1"/>
</dbReference>
<dbReference type="EMBL" id="PRDK01000005">
    <property type="protein sequence ID" value="MBE8713679.1"/>
    <property type="molecule type" value="Genomic_DNA"/>
</dbReference>
<evidence type="ECO:0000259" key="1">
    <source>
        <dbReference type="Pfam" id="PF00534"/>
    </source>
</evidence>
<keyword evidence="3" id="KW-1185">Reference proteome</keyword>
<organism evidence="2 3">
    <name type="scientific">Sphingobacterium hungaricum</name>
    <dbReference type="NCBI Taxonomy" id="2082723"/>
    <lineage>
        <taxon>Bacteria</taxon>
        <taxon>Pseudomonadati</taxon>
        <taxon>Bacteroidota</taxon>
        <taxon>Sphingobacteriia</taxon>
        <taxon>Sphingobacteriales</taxon>
        <taxon>Sphingobacteriaceae</taxon>
        <taxon>Sphingobacterium</taxon>
    </lineage>
</organism>
<dbReference type="Proteomes" id="UP000616201">
    <property type="component" value="Unassembled WGS sequence"/>
</dbReference>
<feature type="domain" description="Glycosyl transferase family 1" evidence="1">
    <location>
        <begin position="206"/>
        <end position="357"/>
    </location>
</feature>
<evidence type="ECO:0000313" key="3">
    <source>
        <dbReference type="Proteomes" id="UP000616201"/>
    </source>
</evidence>
<reference evidence="2" key="1">
    <citation type="submission" date="2018-02" db="EMBL/GenBank/DDBJ databases">
        <authorList>
            <person name="Vasarhelyi B.M."/>
            <person name="Deshmukh S."/>
            <person name="Balint B."/>
            <person name="Kukolya J."/>
        </authorList>
    </citation>
    <scope>NUCLEOTIDE SEQUENCE</scope>
    <source>
        <strain evidence="2">KB22</strain>
    </source>
</reference>
<proteinExistence type="predicted"/>
<name>A0A928UZ04_9SPHI</name>
<dbReference type="PANTHER" id="PTHR12526">
    <property type="entry name" value="GLYCOSYLTRANSFERASE"/>
    <property type="match status" value="1"/>
</dbReference>
<dbReference type="CDD" id="cd03801">
    <property type="entry name" value="GT4_PimA-like"/>
    <property type="match status" value="1"/>
</dbReference>
<evidence type="ECO:0000313" key="2">
    <source>
        <dbReference type="EMBL" id="MBE8713679.1"/>
    </source>
</evidence>
<dbReference type="GO" id="GO:0016757">
    <property type="term" value="F:glycosyltransferase activity"/>
    <property type="evidence" value="ECO:0007669"/>
    <property type="project" value="InterPro"/>
</dbReference>
<dbReference type="RefSeq" id="WP_196933842.1">
    <property type="nucleotide sequence ID" value="NZ_MU158697.1"/>
</dbReference>
<accession>A0A928UZ04</accession>
<sequence>MKKTQKWLSTIDSIVNYPSIVRKIRKAQTNTFFVFPFYHTGGAERVHADILKVFKKDNVVCLLSNYSVDTNLKQEFHENSTVIDLMRFGWKKSFRNHMAKIVATEINKKKNPVVFGCNSYFFYDLIPHLNKNVRIIDLFHAFTGGEHSYEEYSKPTLDRLYARVVLGNVNLNKFENFYQENNIDSKEVQKLKIIPNKVDVPKSNITKSFNENLKIYFVGRNSSDKRPELFIKIAKKAKEKNLPFEFYMVGDFHEFKSQADSNIHILGRISDKDQLNELYESAHFVMITSVAEGFPMVLLEGMSRGAIPISTNVGEVSNIVNESQSTGYIIENSDNQEFLLTQFIALLERIIENRQQLDIISQNIQEIVRMYFSEEVFEKNYRNLLFS</sequence>
<dbReference type="Gene3D" id="3.40.50.2000">
    <property type="entry name" value="Glycogen Phosphorylase B"/>
    <property type="match status" value="1"/>
</dbReference>